<proteinExistence type="predicted"/>
<evidence type="ECO:0000313" key="1">
    <source>
        <dbReference type="EnsemblPlants" id="AVESA.00010b.r2.4CG1264270.1.CDS"/>
    </source>
</evidence>
<dbReference type="Proteomes" id="UP001732700">
    <property type="component" value="Chromosome 4C"/>
</dbReference>
<organism evidence="1 2">
    <name type="scientific">Avena sativa</name>
    <name type="common">Oat</name>
    <dbReference type="NCBI Taxonomy" id="4498"/>
    <lineage>
        <taxon>Eukaryota</taxon>
        <taxon>Viridiplantae</taxon>
        <taxon>Streptophyta</taxon>
        <taxon>Embryophyta</taxon>
        <taxon>Tracheophyta</taxon>
        <taxon>Spermatophyta</taxon>
        <taxon>Magnoliopsida</taxon>
        <taxon>Liliopsida</taxon>
        <taxon>Poales</taxon>
        <taxon>Poaceae</taxon>
        <taxon>BOP clade</taxon>
        <taxon>Pooideae</taxon>
        <taxon>Poodae</taxon>
        <taxon>Poeae</taxon>
        <taxon>Poeae Chloroplast Group 1 (Aveneae type)</taxon>
        <taxon>Aveninae</taxon>
        <taxon>Avena</taxon>
    </lineage>
</organism>
<protein>
    <submittedName>
        <fullName evidence="1">Uncharacterized protein</fullName>
    </submittedName>
</protein>
<keyword evidence="2" id="KW-1185">Reference proteome</keyword>
<reference evidence="1" key="1">
    <citation type="submission" date="2021-05" db="EMBL/GenBank/DDBJ databases">
        <authorList>
            <person name="Scholz U."/>
            <person name="Mascher M."/>
            <person name="Fiebig A."/>
        </authorList>
    </citation>
    <scope>NUCLEOTIDE SEQUENCE [LARGE SCALE GENOMIC DNA]</scope>
</reference>
<dbReference type="EnsemblPlants" id="AVESA.00010b.r2.4CG1264270.1">
    <property type="protein sequence ID" value="AVESA.00010b.r2.4CG1264270.1.CDS"/>
    <property type="gene ID" value="AVESA.00010b.r2.4CG1264270"/>
</dbReference>
<accession>A0ACD5WQ35</accession>
<name>A0ACD5WQ35_AVESA</name>
<evidence type="ECO:0000313" key="2">
    <source>
        <dbReference type="Proteomes" id="UP001732700"/>
    </source>
</evidence>
<sequence length="467" mass="52834">MCAVWIGVGRHCSCRNYHVLISTFLVKLGSDGIPTSIEVLHSTCRRLDMLPTALPIHEFRFLQEYNDENSMEPSMSTEDLTSSSCGQDSSKMLDCRRKFLSKPPSLRCYVLQKPALHISTDLYVVCQADSRLIVYCTEIVDGRLLPNCNYNPLRLHQDMNTIVHDESDDCHVIEPLPRYSIVRSLTSIYAVSYKPDDTSCEFELSRPSSDSLKTSRPAGVCFAVVLNVGHRIVAVSHALEVFWFVPPRSSRFHAGNRHAPEDRWNHCKTRLPDLVLNDRRVDLSGYVVLDADTFIVSDKETCRCFLLNMKVREWKDVLPDVKSRTLPFHDPLIYGRQRLNGRCIYVGGYIYSCTAKGLVAYDFHGGILNDAISLPFPWRKPTWERERMCLDLVGAADGAVIFCVVQGGYFSSPHGKDVHITIVQVKTTRTPLGKFRPVSIDHVDIATCFIPREDGVVSVRSCFSVKH</sequence>
<reference evidence="1" key="2">
    <citation type="submission" date="2025-09" db="UniProtKB">
        <authorList>
            <consortium name="EnsemblPlants"/>
        </authorList>
    </citation>
    <scope>IDENTIFICATION</scope>
</reference>